<evidence type="ECO:0000313" key="1">
    <source>
        <dbReference type="EMBL" id="CAK5097738.1"/>
    </source>
</evidence>
<sequence length="114" mass="12685">MFCDTEVFSRKVFVGGLPIDITETEVKQTFQKFGALLVDWPCRSVDFSFAVKKEQGSDLKIEGGIFKGYKGGLGLVLNHLLLLSYLGKGADYWVCSLGNSKLWENTASRKDARV</sequence>
<protein>
    <submittedName>
        <fullName evidence="1">Uncharacterized protein</fullName>
    </submittedName>
</protein>
<gene>
    <name evidence="1" type="ORF">MENTE1834_LOCUS41444</name>
</gene>
<name>A0ACB1AS43_MELEN</name>
<proteinExistence type="predicted"/>
<organism evidence="1 2">
    <name type="scientific">Meloidogyne enterolobii</name>
    <name type="common">Root-knot nematode worm</name>
    <name type="synonym">Meloidogyne mayaguensis</name>
    <dbReference type="NCBI Taxonomy" id="390850"/>
    <lineage>
        <taxon>Eukaryota</taxon>
        <taxon>Metazoa</taxon>
        <taxon>Ecdysozoa</taxon>
        <taxon>Nematoda</taxon>
        <taxon>Chromadorea</taxon>
        <taxon>Rhabditida</taxon>
        <taxon>Tylenchina</taxon>
        <taxon>Tylenchomorpha</taxon>
        <taxon>Tylenchoidea</taxon>
        <taxon>Meloidogynidae</taxon>
        <taxon>Meloidogyninae</taxon>
        <taxon>Meloidogyne</taxon>
    </lineage>
</organism>
<reference evidence="1" key="1">
    <citation type="submission" date="2023-11" db="EMBL/GenBank/DDBJ databases">
        <authorList>
            <person name="Poullet M."/>
        </authorList>
    </citation>
    <scope>NUCLEOTIDE SEQUENCE</scope>
    <source>
        <strain evidence="1">E1834</strain>
    </source>
</reference>
<dbReference type="EMBL" id="CAVMJV010000102">
    <property type="protein sequence ID" value="CAK5097738.1"/>
    <property type="molecule type" value="Genomic_DNA"/>
</dbReference>
<comment type="caution">
    <text evidence="1">The sequence shown here is derived from an EMBL/GenBank/DDBJ whole genome shotgun (WGS) entry which is preliminary data.</text>
</comment>
<keyword evidence="2" id="KW-1185">Reference proteome</keyword>
<dbReference type="Proteomes" id="UP001497535">
    <property type="component" value="Unassembled WGS sequence"/>
</dbReference>
<accession>A0ACB1AS43</accession>
<evidence type="ECO:0000313" key="2">
    <source>
        <dbReference type="Proteomes" id="UP001497535"/>
    </source>
</evidence>